<dbReference type="InterPro" id="IPR010652">
    <property type="entry name" value="DUF1232"/>
</dbReference>
<evidence type="ECO:0000256" key="4">
    <source>
        <dbReference type="ARBA" id="ARBA00023136"/>
    </source>
</evidence>
<dbReference type="EMBL" id="JANQBD010000029">
    <property type="protein sequence ID" value="MCR8635548.1"/>
    <property type="molecule type" value="Genomic_DNA"/>
</dbReference>
<gene>
    <name evidence="6" type="ORF">NV381_30525</name>
</gene>
<dbReference type="RefSeq" id="WP_258217097.1">
    <property type="nucleotide sequence ID" value="NZ_JANQBD010000029.1"/>
</dbReference>
<evidence type="ECO:0000259" key="5">
    <source>
        <dbReference type="Pfam" id="PF06803"/>
    </source>
</evidence>
<evidence type="ECO:0000313" key="6">
    <source>
        <dbReference type="EMBL" id="MCR8635548.1"/>
    </source>
</evidence>
<dbReference type="Proteomes" id="UP001300012">
    <property type="component" value="Unassembled WGS sequence"/>
</dbReference>
<keyword evidence="7" id="KW-1185">Reference proteome</keyword>
<name>A0ABT1YTB5_9BACL</name>
<evidence type="ECO:0000313" key="7">
    <source>
        <dbReference type="Proteomes" id="UP001300012"/>
    </source>
</evidence>
<sequence length="145" mass="16355">MSNYENNYSENSFWEKLKKHAVEAGKKVVYSALLAFYAIENPNVPRKDKMKIYGALGYLILPFDLVPDFIPVVGYGDDLAALLFVLGTIATHLDKDVKQKALNKMEEWFGKLDRGDQEIIEIDAKIVDVEKGIDGIASTKQLKED</sequence>
<comment type="caution">
    <text evidence="6">The sequence shown here is derived from an EMBL/GenBank/DDBJ whole genome shotgun (WGS) entry which is preliminary data.</text>
</comment>
<protein>
    <submittedName>
        <fullName evidence="6">YkvA family protein</fullName>
    </submittedName>
</protein>
<reference evidence="6 7" key="1">
    <citation type="submission" date="2022-08" db="EMBL/GenBank/DDBJ databases">
        <title>Paenibacillus endoradicis sp. nov., Paenibacillus radicibacter sp. nov and Paenibacillus pararadicis sp. nov., three cold-adapted plant growth-promoting bacteria isolated from root of Larix gmelinii in Great Khingan.</title>
        <authorList>
            <person name="Xue H."/>
        </authorList>
    </citation>
    <scope>NUCLEOTIDE SEQUENCE [LARGE SCALE GENOMIC DNA]</scope>
    <source>
        <strain evidence="6 7">N5-1-1-5</strain>
    </source>
</reference>
<keyword evidence="3" id="KW-1133">Transmembrane helix</keyword>
<keyword evidence="4" id="KW-0472">Membrane</keyword>
<accession>A0ABT1YTB5</accession>
<dbReference type="Pfam" id="PF06803">
    <property type="entry name" value="DUF1232"/>
    <property type="match status" value="1"/>
</dbReference>
<keyword evidence="2" id="KW-0812">Transmembrane</keyword>
<feature type="domain" description="DUF1232" evidence="5">
    <location>
        <begin position="49"/>
        <end position="84"/>
    </location>
</feature>
<comment type="subcellular location">
    <subcellularLocation>
        <location evidence="1">Endomembrane system</location>
        <topology evidence="1">Multi-pass membrane protein</topology>
    </subcellularLocation>
</comment>
<organism evidence="6 7">
    <name type="scientific">Paenibacillus radicis</name>
    <name type="common">ex Xue et al. 2023</name>
    <dbReference type="NCBI Taxonomy" id="2972489"/>
    <lineage>
        <taxon>Bacteria</taxon>
        <taxon>Bacillati</taxon>
        <taxon>Bacillota</taxon>
        <taxon>Bacilli</taxon>
        <taxon>Bacillales</taxon>
        <taxon>Paenibacillaceae</taxon>
        <taxon>Paenibacillus</taxon>
    </lineage>
</organism>
<evidence type="ECO:0000256" key="2">
    <source>
        <dbReference type="ARBA" id="ARBA00022692"/>
    </source>
</evidence>
<proteinExistence type="predicted"/>
<evidence type="ECO:0000256" key="1">
    <source>
        <dbReference type="ARBA" id="ARBA00004127"/>
    </source>
</evidence>
<evidence type="ECO:0000256" key="3">
    <source>
        <dbReference type="ARBA" id="ARBA00022989"/>
    </source>
</evidence>